<protein>
    <submittedName>
        <fullName evidence="1">Uncharacterized protein</fullName>
    </submittedName>
</protein>
<name>A0A2H0R6B4_9BACT</name>
<dbReference type="EMBL" id="PCXP01000009">
    <property type="protein sequence ID" value="PIR42020.1"/>
    <property type="molecule type" value="Genomic_DNA"/>
</dbReference>
<proteinExistence type="predicted"/>
<organism evidence="1 2">
    <name type="scientific">Candidatus Yanofskybacteria bacterium CG10_big_fil_rev_8_21_14_0_10_37_15</name>
    <dbReference type="NCBI Taxonomy" id="1975097"/>
    <lineage>
        <taxon>Bacteria</taxon>
        <taxon>Candidatus Yanofskyibacteriota</taxon>
    </lineage>
</organism>
<accession>A0A2H0R6B4</accession>
<gene>
    <name evidence="1" type="ORF">COV30_00690</name>
</gene>
<dbReference type="Proteomes" id="UP000230208">
    <property type="component" value="Unassembled WGS sequence"/>
</dbReference>
<reference evidence="1 2" key="1">
    <citation type="submission" date="2017-09" db="EMBL/GenBank/DDBJ databases">
        <title>Depth-based differentiation of microbial function through sediment-hosted aquifers and enrichment of novel symbionts in the deep terrestrial subsurface.</title>
        <authorList>
            <person name="Probst A.J."/>
            <person name="Ladd B."/>
            <person name="Jarett J.K."/>
            <person name="Geller-Mcgrath D.E."/>
            <person name="Sieber C.M."/>
            <person name="Emerson J.B."/>
            <person name="Anantharaman K."/>
            <person name="Thomas B.C."/>
            <person name="Malmstrom R."/>
            <person name="Stieglmeier M."/>
            <person name="Klingl A."/>
            <person name="Woyke T."/>
            <person name="Ryan C.M."/>
            <person name="Banfield J.F."/>
        </authorList>
    </citation>
    <scope>NUCLEOTIDE SEQUENCE [LARGE SCALE GENOMIC DNA]</scope>
    <source>
        <strain evidence="1">CG10_big_fil_rev_8_21_14_0_10_37_15</strain>
    </source>
</reference>
<comment type="caution">
    <text evidence="1">The sequence shown here is derived from an EMBL/GenBank/DDBJ whole genome shotgun (WGS) entry which is preliminary data.</text>
</comment>
<evidence type="ECO:0000313" key="2">
    <source>
        <dbReference type="Proteomes" id="UP000230208"/>
    </source>
</evidence>
<dbReference type="AlphaFoldDB" id="A0A2H0R6B4"/>
<sequence length="147" mass="16281">MTYLIGLFLTLFIVYSVVFNGGLFGDFKNKISEKIFPKTETEVLVEDLKKNYTFIEDFLSSSTPEILNSKVLTSETKAAMEKAVDILKDSKQTITKLEEVAKNDKGFLETAVGKVLGLSKETIFGSGQNQPAQQTSLPPQCKVVCDE</sequence>
<evidence type="ECO:0000313" key="1">
    <source>
        <dbReference type="EMBL" id="PIR42020.1"/>
    </source>
</evidence>